<dbReference type="eggNOG" id="ENOG5032V5W">
    <property type="taxonomic scope" value="Bacteria"/>
</dbReference>
<dbReference type="InterPro" id="IPR027417">
    <property type="entry name" value="P-loop_NTPase"/>
</dbReference>
<dbReference type="STRING" id="314271.RB2654_13765"/>
<dbReference type="AlphaFoldDB" id="A3VGF2"/>
<gene>
    <name evidence="1" type="ORF">RB2654_13765</name>
</gene>
<evidence type="ECO:0000313" key="2">
    <source>
        <dbReference type="Proteomes" id="UP000002931"/>
    </source>
</evidence>
<dbReference type="Pfam" id="PF13238">
    <property type="entry name" value="AAA_18"/>
    <property type="match status" value="1"/>
</dbReference>
<protein>
    <submittedName>
        <fullName evidence="1">Uncharacterized protein</fullName>
    </submittedName>
</protein>
<dbReference type="HOGENOM" id="CLU_092496_1_0_5"/>
<organism evidence="1 2">
    <name type="scientific">Maritimibacter alkaliphilus HTCC2654</name>
    <dbReference type="NCBI Taxonomy" id="314271"/>
    <lineage>
        <taxon>Bacteria</taxon>
        <taxon>Pseudomonadati</taxon>
        <taxon>Pseudomonadota</taxon>
        <taxon>Alphaproteobacteria</taxon>
        <taxon>Rhodobacterales</taxon>
        <taxon>Roseobacteraceae</taxon>
        <taxon>Maritimibacter</taxon>
    </lineage>
</organism>
<dbReference type="Proteomes" id="UP000002931">
    <property type="component" value="Unassembled WGS sequence"/>
</dbReference>
<comment type="caution">
    <text evidence="1">The sequence shown here is derived from an EMBL/GenBank/DDBJ whole genome shotgun (WGS) entry which is preliminary data.</text>
</comment>
<sequence length="185" mass="20692">MHDPAMLIFLNGYPGTGKLTIGQALMDRLGGRLLDVHTQMNLAYALTEFKSDAFYDTVRAVWDIADKRIAEMPLDVPLIMTDTLRRDSDWSAEAWARIEKLAETHGPLHVVHVHCDPDENARRIGSAGREAMTKSRKRALALQYHEQGQILMGGEAERVFQLDTTELTAEECAESIADWIATVAD</sequence>
<proteinExistence type="predicted"/>
<accession>A3VGF2</accession>
<keyword evidence="2" id="KW-1185">Reference proteome</keyword>
<dbReference type="EMBL" id="AAMT01000008">
    <property type="protein sequence ID" value="EAQ12357.1"/>
    <property type="molecule type" value="Genomic_DNA"/>
</dbReference>
<dbReference type="Gene3D" id="3.40.50.300">
    <property type="entry name" value="P-loop containing nucleotide triphosphate hydrolases"/>
    <property type="match status" value="1"/>
</dbReference>
<name>A3VGF2_9RHOB</name>
<evidence type="ECO:0000313" key="1">
    <source>
        <dbReference type="EMBL" id="EAQ12357.1"/>
    </source>
</evidence>
<reference evidence="1 2" key="1">
    <citation type="journal article" date="2010" name="J. Bacteriol.">
        <title>Genome sequences of Pelagibaca bermudensis HTCC2601T and Maritimibacter alkaliphilus HTCC2654T, the type strains of two marine Roseobacter genera.</title>
        <authorList>
            <person name="Thrash J.C."/>
            <person name="Cho J.C."/>
            <person name="Ferriera S."/>
            <person name="Johnson J."/>
            <person name="Vergin K.L."/>
            <person name="Giovannoni S.J."/>
        </authorList>
    </citation>
    <scope>NUCLEOTIDE SEQUENCE [LARGE SCALE GENOMIC DNA]</scope>
    <source>
        <strain evidence="1 2">HTCC2654</strain>
    </source>
</reference>
<dbReference type="SUPFAM" id="SSF52540">
    <property type="entry name" value="P-loop containing nucleoside triphosphate hydrolases"/>
    <property type="match status" value="1"/>
</dbReference>